<evidence type="ECO:0000256" key="2">
    <source>
        <dbReference type="ARBA" id="ARBA00022963"/>
    </source>
</evidence>
<dbReference type="InterPro" id="IPR016035">
    <property type="entry name" value="Acyl_Trfase/lysoPLipase"/>
</dbReference>
<dbReference type="PANTHER" id="PTHR24185">
    <property type="entry name" value="CALCIUM-INDEPENDENT PHOSPHOLIPASE A2-GAMMA"/>
    <property type="match status" value="1"/>
</dbReference>
<dbReference type="OrthoDB" id="4187712at2759"/>
<dbReference type="Gene3D" id="3.40.1090.10">
    <property type="entry name" value="Cytosolic phospholipase A2 catalytic domain"/>
    <property type="match status" value="1"/>
</dbReference>
<evidence type="ECO:0000256" key="1">
    <source>
        <dbReference type="ARBA" id="ARBA00022801"/>
    </source>
</evidence>
<organism evidence="6">
    <name type="scientific">Ajellomyces dermatitidis (strain ATCC 18188 / CBS 674.68)</name>
    <name type="common">Blastomyces dermatitidis</name>
    <dbReference type="NCBI Taxonomy" id="653446"/>
    <lineage>
        <taxon>Eukaryota</taxon>
        <taxon>Fungi</taxon>
        <taxon>Dikarya</taxon>
        <taxon>Ascomycota</taxon>
        <taxon>Pezizomycotina</taxon>
        <taxon>Eurotiomycetes</taxon>
        <taxon>Eurotiomycetidae</taxon>
        <taxon>Onygenales</taxon>
        <taxon>Ajellomycetaceae</taxon>
        <taxon>Blastomyces</taxon>
    </lineage>
</organism>
<accession>F2TLD8</accession>
<dbReference type="GO" id="GO:0046486">
    <property type="term" value="P:glycerolipid metabolic process"/>
    <property type="evidence" value="ECO:0007669"/>
    <property type="project" value="UniProtKB-ARBA"/>
</dbReference>
<dbReference type="PROSITE" id="PS51635">
    <property type="entry name" value="PNPLA"/>
    <property type="match status" value="1"/>
</dbReference>
<dbReference type="GO" id="GO:0016020">
    <property type="term" value="C:membrane"/>
    <property type="evidence" value="ECO:0007669"/>
    <property type="project" value="TreeGrafter"/>
</dbReference>
<dbReference type="AlphaFoldDB" id="F2TLD8"/>
<dbReference type="GO" id="GO:0019369">
    <property type="term" value="P:arachidonate metabolic process"/>
    <property type="evidence" value="ECO:0007669"/>
    <property type="project" value="TreeGrafter"/>
</dbReference>
<dbReference type="Proteomes" id="UP000007802">
    <property type="component" value="Unassembled WGS sequence"/>
</dbReference>
<keyword evidence="1" id="KW-0378">Hydrolase</keyword>
<dbReference type="SUPFAM" id="SSF52151">
    <property type="entry name" value="FabD/lysophospholipase-like"/>
    <property type="match status" value="1"/>
</dbReference>
<keyword evidence="3" id="KW-0443">Lipid metabolism</keyword>
<protein>
    <recommendedName>
        <fullName evidence="5">PNPLA domain-containing protein</fullName>
    </recommendedName>
</protein>
<evidence type="ECO:0000256" key="4">
    <source>
        <dbReference type="PROSITE-ProRule" id="PRU01161"/>
    </source>
</evidence>
<dbReference type="HOGENOM" id="CLU_020073_0_0_1"/>
<dbReference type="PANTHER" id="PTHR24185:SF1">
    <property type="entry name" value="CALCIUM-INDEPENDENT PHOSPHOLIPASE A2-GAMMA"/>
    <property type="match status" value="1"/>
</dbReference>
<gene>
    <name evidence="6" type="ORF">BDDG_06996</name>
</gene>
<name>F2TLD8_AJEDA</name>
<dbReference type="EMBL" id="GG749460">
    <property type="protein sequence ID" value="EGE84051.2"/>
    <property type="molecule type" value="Genomic_DNA"/>
</dbReference>
<dbReference type="GO" id="GO:0016042">
    <property type="term" value="P:lipid catabolic process"/>
    <property type="evidence" value="ECO:0007669"/>
    <property type="project" value="UniProtKB-KW"/>
</dbReference>
<dbReference type="InterPro" id="IPR002641">
    <property type="entry name" value="PNPLA_dom"/>
</dbReference>
<feature type="domain" description="PNPLA" evidence="5">
    <location>
        <begin position="328"/>
        <end position="531"/>
    </location>
</feature>
<proteinExistence type="predicted"/>
<comment type="caution">
    <text evidence="4">Lacks conserved residue(s) required for the propagation of feature annotation.</text>
</comment>
<evidence type="ECO:0000259" key="5">
    <source>
        <dbReference type="PROSITE" id="PS51635"/>
    </source>
</evidence>
<reference evidence="6" key="1">
    <citation type="submission" date="2010-03" db="EMBL/GenBank/DDBJ databases">
        <title>Annotation of Blastomyces dermatitidis strain ATCC 18188.</title>
        <authorList>
            <consortium name="The Broad Institute Genome Sequencing Platform"/>
            <consortium name="Broad Institute Genome Sequencing Center for Infectious Disease."/>
            <person name="Cuomo C."/>
            <person name="Klein B."/>
            <person name="Sullivan T."/>
            <person name="Heitman J."/>
            <person name="Young S."/>
            <person name="Zeng Q."/>
            <person name="Gargeya S."/>
            <person name="Alvarado L."/>
            <person name="Berlin A.M."/>
            <person name="Chapman S.B."/>
            <person name="Chen Z."/>
            <person name="Freedman E."/>
            <person name="Gellesch M."/>
            <person name="Goldberg J."/>
            <person name="Griggs A."/>
            <person name="Gujja S."/>
            <person name="Heilman E."/>
            <person name="Heiman D."/>
            <person name="Howarth C."/>
            <person name="Mehta T."/>
            <person name="Neiman D."/>
            <person name="Pearson M."/>
            <person name="Roberts A."/>
            <person name="Saif S."/>
            <person name="Shea T."/>
            <person name="Shenoy N."/>
            <person name="Sisk P."/>
            <person name="Stolte C."/>
            <person name="Sykes S."/>
            <person name="White J."/>
            <person name="Yandava C."/>
            <person name="Haas B."/>
            <person name="Nusbaum C."/>
            <person name="Birren B."/>
        </authorList>
    </citation>
    <scope>NUCLEOTIDE SEQUENCE [LARGE SCALE GENOMIC DNA]</scope>
    <source>
        <strain evidence="6">ATCC 18188</strain>
    </source>
</reference>
<dbReference type="GO" id="GO:0047499">
    <property type="term" value="F:calcium-independent phospholipase A2 activity"/>
    <property type="evidence" value="ECO:0007669"/>
    <property type="project" value="TreeGrafter"/>
</dbReference>
<sequence>MLLIGRKHKNAALQQLCKARYHSTSEHRPEISLRADNSSLSSKYPQLFADCNLSRRDILPSFDDPKLCHCHEMIPSLPERWAAIGSASSLPRSIRPRVIIVTRGGAVMGNILEENQFIDNLFRPDSTSRLLSSFADVRLSHLQPAELSPEAQYLDLQGDMMEELHAARRNMAGNALITFNFIQSSQRMHLLNRSFSSHVSMFLAQAVCMRAPYKATALYVASAILIDAYPPKTHIYEDCSFAKLQCQEIEDFLKVFFNTMINNNEFFSECHQHPLPCSHFIYDYCIQKYSEQFEGSEDEFMIKKCLPCKELTCLKVRVKPSTAGVRIISIDEEGIHVIMPLNVLEMMQAYIPHLPLHYLVDFWGGTSTEGNVALNMRVCQHDVKDTKSACLKQMKLFFEKNQKVGITKPHRLVKALWADGVYKSKNIDSVYIHHFRPTLRMRNTPRSNISAWKVAIITSTIGDRAPVLIMNYNRYQYAQTKSDDDPLVWQVRRVTTAVPDLFPSVNIPRVGSLQNGGTHPHNNNNPVHMALSEAQHLWPTTKPDVVISLGTGSQSLVQSSKTSSFQNFMRINFPFSGAPPAMNDADATESMSQWVRKQPRKRIEEALILLLVSCFYFILDAVPDFHSGLFYCVGSLQCRAPPRPIIQALLSLRPTTLCFYKDSLNLGFCLAEEDICESCQRYCRPVRFCVRDLKETVTLALCRDDAIHEVSMFPNTIQWFIDQQDLESNFGLENHGISFHIQCTAAFYRPAILMLMILKTMNEPTGTIATMHDKAQHGNLANVTDFVVNFLHENLRRIAPSAGIQQEVKTAFQPPRTSQALFITLGGSIVVFGRVSATQDINELRNTLVEEVTQKAVAQGGRRKGFAFATSRGGGLKCQFFEVRGAADFDPIPNEPLDFDADEARIVAILEHCLEYFNV</sequence>
<evidence type="ECO:0000313" key="6">
    <source>
        <dbReference type="EMBL" id="EGE84051.2"/>
    </source>
</evidence>
<evidence type="ECO:0000256" key="3">
    <source>
        <dbReference type="ARBA" id="ARBA00023098"/>
    </source>
</evidence>
<keyword evidence="2" id="KW-0442">Lipid degradation</keyword>